<proteinExistence type="predicted"/>
<dbReference type="InterPro" id="IPR000873">
    <property type="entry name" value="AMP-dep_synth/lig_dom"/>
</dbReference>
<dbReference type="CDD" id="cd05911">
    <property type="entry name" value="Firefly_Luc_like"/>
    <property type="match status" value="1"/>
</dbReference>
<reference evidence="3 4" key="1">
    <citation type="submission" date="2016-04" db="EMBL/GenBank/DDBJ databases">
        <title>A degradative enzymes factory behind the ericoid mycorrhizal symbiosis.</title>
        <authorList>
            <consortium name="DOE Joint Genome Institute"/>
            <person name="Martino E."/>
            <person name="Morin E."/>
            <person name="Grelet G."/>
            <person name="Kuo A."/>
            <person name="Kohler A."/>
            <person name="Daghino S."/>
            <person name="Barry K."/>
            <person name="Choi C."/>
            <person name="Cichocki N."/>
            <person name="Clum A."/>
            <person name="Copeland A."/>
            <person name="Hainaut M."/>
            <person name="Haridas S."/>
            <person name="Labutti K."/>
            <person name="Lindquist E."/>
            <person name="Lipzen A."/>
            <person name="Khouja H.-R."/>
            <person name="Murat C."/>
            <person name="Ohm R."/>
            <person name="Olson A."/>
            <person name="Spatafora J."/>
            <person name="Veneault-Fourrey C."/>
            <person name="Henrissat B."/>
            <person name="Grigoriev I."/>
            <person name="Martin F."/>
            <person name="Perotto S."/>
        </authorList>
    </citation>
    <scope>NUCLEOTIDE SEQUENCE [LARGE SCALE GENOMIC DNA]</scope>
    <source>
        <strain evidence="3 4">E</strain>
    </source>
</reference>
<dbReference type="InterPro" id="IPR025110">
    <property type="entry name" value="AMP-bd_C"/>
</dbReference>
<dbReference type="PROSITE" id="PS00455">
    <property type="entry name" value="AMP_BINDING"/>
    <property type="match status" value="1"/>
</dbReference>
<dbReference type="OrthoDB" id="6509636at2759"/>
<sequence>MVFTPPAALTPKLPEIPDLPLCDFIFDERYGRHPIAKSRDPYVCGLTGKSFSLTEQKDRVQCLARALAQEMGWEVNGGSESDKAVCVFALNTIDIMTINWAILRLNGVSSPANAVYSAEELNYQLTNSHAKAIFTVTPLLPVALAAAAKAGIPSTKIYICEMAGHERIPEEFKSLTQLIQAGQKLPELEVIRWSRGQAANQAAFLCYSSGTSGLPKGVIISHRNVIANTIQVCISEREPRLKLDPNYTQAVLALLPFSHIYGLVIIAHCSTFRGDAAVVLPKFDLQNYLKSISRFRINSLLVVPPIIITMVKNEKLMGTFDLSSVRYVFSGAAPLGQETARELAKQYPTWTIRQGYGLTKTCTAITSSHPDDIWFGSSGCVLAGVEVKVIDAEGNKVTGYDQPGELLVKSPSVVMGYLNNDKANIETFVNLPEGRFMRTGDEVIIRKSQKGNEHVWISDRLKELIKVNGLQVAPAELEACILDHPAVADCAVISIPDEKSGEVPKAFVVKSVSSKNQSDNTTRNDILKHVEQLKSKHKWLRGGVEFMEAIPKSPSGKILRRVLKEREKAERMKSGVKL</sequence>
<dbReference type="InterPro" id="IPR045851">
    <property type="entry name" value="AMP-bd_C_sf"/>
</dbReference>
<dbReference type="PANTHER" id="PTHR24096:SF422">
    <property type="entry name" value="BCDNA.GH02901"/>
    <property type="match status" value="1"/>
</dbReference>
<name>A0A2J6SJF3_9HELO</name>
<dbReference type="RefSeq" id="XP_024727790.1">
    <property type="nucleotide sequence ID" value="XM_024884219.1"/>
</dbReference>
<dbReference type="PANTHER" id="PTHR24096">
    <property type="entry name" value="LONG-CHAIN-FATTY-ACID--COA LIGASE"/>
    <property type="match status" value="1"/>
</dbReference>
<protein>
    <submittedName>
        <fullName evidence="3">4-coumarate-CoA ligase</fullName>
    </submittedName>
</protein>
<dbReference type="InterPro" id="IPR042099">
    <property type="entry name" value="ANL_N_sf"/>
</dbReference>
<evidence type="ECO:0000259" key="2">
    <source>
        <dbReference type="Pfam" id="PF13193"/>
    </source>
</evidence>
<dbReference type="Proteomes" id="UP000235371">
    <property type="component" value="Unassembled WGS sequence"/>
</dbReference>
<dbReference type="STRING" id="1095630.A0A2J6SJF3"/>
<dbReference type="AlphaFoldDB" id="A0A2J6SJF3"/>
<dbReference type="Pfam" id="PF13193">
    <property type="entry name" value="AMP-binding_C"/>
    <property type="match status" value="1"/>
</dbReference>
<dbReference type="InParanoid" id="A0A2J6SJF3"/>
<dbReference type="GeneID" id="36592296"/>
<dbReference type="SUPFAM" id="SSF56801">
    <property type="entry name" value="Acetyl-CoA synthetase-like"/>
    <property type="match status" value="1"/>
</dbReference>
<dbReference type="Gene3D" id="3.40.50.12780">
    <property type="entry name" value="N-terminal domain of ligase-like"/>
    <property type="match status" value="1"/>
</dbReference>
<feature type="domain" description="AMP-binding enzyme C-terminal" evidence="2">
    <location>
        <begin position="476"/>
        <end position="557"/>
    </location>
</feature>
<evidence type="ECO:0000313" key="4">
    <source>
        <dbReference type="Proteomes" id="UP000235371"/>
    </source>
</evidence>
<evidence type="ECO:0000259" key="1">
    <source>
        <dbReference type="Pfam" id="PF00501"/>
    </source>
</evidence>
<feature type="domain" description="AMP-dependent synthetase/ligase" evidence="1">
    <location>
        <begin position="47"/>
        <end position="418"/>
    </location>
</feature>
<evidence type="ECO:0000313" key="3">
    <source>
        <dbReference type="EMBL" id="PMD50886.1"/>
    </source>
</evidence>
<organism evidence="3 4">
    <name type="scientific">Hyaloscypha bicolor E</name>
    <dbReference type="NCBI Taxonomy" id="1095630"/>
    <lineage>
        <taxon>Eukaryota</taxon>
        <taxon>Fungi</taxon>
        <taxon>Dikarya</taxon>
        <taxon>Ascomycota</taxon>
        <taxon>Pezizomycotina</taxon>
        <taxon>Leotiomycetes</taxon>
        <taxon>Helotiales</taxon>
        <taxon>Hyaloscyphaceae</taxon>
        <taxon>Hyaloscypha</taxon>
        <taxon>Hyaloscypha bicolor</taxon>
    </lineage>
</organism>
<dbReference type="EMBL" id="KZ613913">
    <property type="protein sequence ID" value="PMD50886.1"/>
    <property type="molecule type" value="Genomic_DNA"/>
</dbReference>
<keyword evidence="4" id="KW-1185">Reference proteome</keyword>
<accession>A0A2J6SJF3</accession>
<dbReference type="Pfam" id="PF00501">
    <property type="entry name" value="AMP-binding"/>
    <property type="match status" value="1"/>
</dbReference>
<dbReference type="Gene3D" id="3.30.300.30">
    <property type="match status" value="1"/>
</dbReference>
<dbReference type="InterPro" id="IPR020845">
    <property type="entry name" value="AMP-binding_CS"/>
</dbReference>
<dbReference type="GO" id="GO:0016405">
    <property type="term" value="F:CoA-ligase activity"/>
    <property type="evidence" value="ECO:0007669"/>
    <property type="project" value="TreeGrafter"/>
</dbReference>
<keyword evidence="3" id="KW-0436">Ligase</keyword>
<gene>
    <name evidence="3" type="ORF">K444DRAFT_638187</name>
</gene>